<dbReference type="Proteomes" id="UP000283895">
    <property type="component" value="Unassembled WGS sequence"/>
</dbReference>
<dbReference type="InterPro" id="IPR049326">
    <property type="entry name" value="Rhodopsin_dom_fungi"/>
</dbReference>
<evidence type="ECO:0000256" key="6">
    <source>
        <dbReference type="SAM" id="Phobius"/>
    </source>
</evidence>
<feature type="transmembrane region" description="Helical" evidence="6">
    <location>
        <begin position="47"/>
        <end position="67"/>
    </location>
</feature>
<name>A0A423WSU3_9PEZI</name>
<reference evidence="8 9" key="1">
    <citation type="submission" date="2015-09" db="EMBL/GenBank/DDBJ databases">
        <title>Host preference determinants of Valsa canker pathogens revealed by comparative genomics.</title>
        <authorList>
            <person name="Yin Z."/>
            <person name="Huang L."/>
        </authorList>
    </citation>
    <scope>NUCLEOTIDE SEQUENCE [LARGE SCALE GENOMIC DNA]</scope>
    <source>
        <strain evidence="8 9">03-1</strain>
    </source>
</reference>
<proteinExistence type="inferred from homology"/>
<dbReference type="AlphaFoldDB" id="A0A423WSU3"/>
<keyword evidence="9" id="KW-1185">Reference proteome</keyword>
<dbReference type="Pfam" id="PF20684">
    <property type="entry name" value="Fung_rhodopsin"/>
    <property type="match status" value="1"/>
</dbReference>
<organism evidence="8 9">
    <name type="scientific">Cytospora schulzeri</name>
    <dbReference type="NCBI Taxonomy" id="448051"/>
    <lineage>
        <taxon>Eukaryota</taxon>
        <taxon>Fungi</taxon>
        <taxon>Dikarya</taxon>
        <taxon>Ascomycota</taxon>
        <taxon>Pezizomycotina</taxon>
        <taxon>Sordariomycetes</taxon>
        <taxon>Sordariomycetidae</taxon>
        <taxon>Diaporthales</taxon>
        <taxon>Cytosporaceae</taxon>
        <taxon>Cytospora</taxon>
    </lineage>
</organism>
<comment type="subcellular location">
    <subcellularLocation>
        <location evidence="1">Membrane</location>
        <topology evidence="1">Multi-pass membrane protein</topology>
    </subcellularLocation>
</comment>
<keyword evidence="4 6" id="KW-0472">Membrane</keyword>
<evidence type="ECO:0000256" key="3">
    <source>
        <dbReference type="ARBA" id="ARBA00022989"/>
    </source>
</evidence>
<accession>A0A423WSU3</accession>
<gene>
    <name evidence="8" type="ORF">VMCG_04266</name>
</gene>
<feature type="domain" description="Rhodopsin" evidence="7">
    <location>
        <begin position="31"/>
        <end position="153"/>
    </location>
</feature>
<evidence type="ECO:0000256" key="5">
    <source>
        <dbReference type="ARBA" id="ARBA00038359"/>
    </source>
</evidence>
<dbReference type="GO" id="GO:0016020">
    <property type="term" value="C:membrane"/>
    <property type="evidence" value="ECO:0007669"/>
    <property type="project" value="UniProtKB-SubCell"/>
</dbReference>
<evidence type="ECO:0000313" key="9">
    <source>
        <dbReference type="Proteomes" id="UP000283895"/>
    </source>
</evidence>
<feature type="transmembrane region" description="Helical" evidence="6">
    <location>
        <begin position="87"/>
        <end position="113"/>
    </location>
</feature>
<feature type="transmembrane region" description="Helical" evidence="6">
    <location>
        <begin position="125"/>
        <end position="145"/>
    </location>
</feature>
<feature type="transmembrane region" description="Helical" evidence="6">
    <location>
        <begin position="12"/>
        <end position="35"/>
    </location>
</feature>
<dbReference type="OrthoDB" id="5413793at2759"/>
<dbReference type="InterPro" id="IPR052337">
    <property type="entry name" value="SAT4-like"/>
</dbReference>
<evidence type="ECO:0000256" key="2">
    <source>
        <dbReference type="ARBA" id="ARBA00022692"/>
    </source>
</evidence>
<keyword evidence="2 6" id="KW-0812">Transmembrane</keyword>
<sequence>MDFSNTPGWRGWVLTDVNAIAIALSTSFIGVRVYVRARMTKNMGLDDAIAVVSFALVVVQLALDMYLVSLGSGTHDQYVPEHLFVAFLKFFSIAELLYFWAVALVRLSILAFIPRIYNTANVMKLVYATTGIVIIQTLVCFLYKLTECLDITYAGSTLLPLDNFADLILLASDVFKGPSARFRCKAPLADDRMMEGHITVGIVVDLVLLILPVSIIYTNMLLSKRMIHAVLVFCEL</sequence>
<evidence type="ECO:0000313" key="8">
    <source>
        <dbReference type="EMBL" id="ROW06574.1"/>
    </source>
</evidence>
<dbReference type="EMBL" id="LKEA01000010">
    <property type="protein sequence ID" value="ROW06574.1"/>
    <property type="molecule type" value="Genomic_DNA"/>
</dbReference>
<evidence type="ECO:0000256" key="4">
    <source>
        <dbReference type="ARBA" id="ARBA00023136"/>
    </source>
</evidence>
<dbReference type="PANTHER" id="PTHR33048:SF47">
    <property type="entry name" value="INTEGRAL MEMBRANE PROTEIN-RELATED"/>
    <property type="match status" value="1"/>
</dbReference>
<evidence type="ECO:0000259" key="7">
    <source>
        <dbReference type="Pfam" id="PF20684"/>
    </source>
</evidence>
<evidence type="ECO:0000256" key="1">
    <source>
        <dbReference type="ARBA" id="ARBA00004141"/>
    </source>
</evidence>
<dbReference type="PANTHER" id="PTHR33048">
    <property type="entry name" value="PTH11-LIKE INTEGRAL MEMBRANE PROTEIN (AFU_ORTHOLOGUE AFUA_5G11245)"/>
    <property type="match status" value="1"/>
</dbReference>
<protein>
    <recommendedName>
        <fullName evidence="7">Rhodopsin domain-containing protein</fullName>
    </recommendedName>
</protein>
<feature type="transmembrane region" description="Helical" evidence="6">
    <location>
        <begin position="198"/>
        <end position="217"/>
    </location>
</feature>
<keyword evidence="3 6" id="KW-1133">Transmembrane helix</keyword>
<comment type="caution">
    <text evidence="8">The sequence shown here is derived from an EMBL/GenBank/DDBJ whole genome shotgun (WGS) entry which is preliminary data.</text>
</comment>
<comment type="similarity">
    <text evidence="5">Belongs to the SAT4 family.</text>
</comment>